<dbReference type="Pfam" id="PF08811">
    <property type="entry name" value="DUF1800"/>
    <property type="match status" value="1"/>
</dbReference>
<protein>
    <submittedName>
        <fullName evidence="1">DUF1800 domain-containing protein</fullName>
    </submittedName>
</protein>
<dbReference type="Proteomes" id="UP000500767">
    <property type="component" value="Chromosome"/>
</dbReference>
<name>A0A6M8HWW5_9PROT</name>
<proteinExistence type="predicted"/>
<reference evidence="1 2" key="1">
    <citation type="journal article" date="2014" name="World J. Microbiol. Biotechnol.">
        <title>Biodiversity and physiological characteristics of Antarctic and Arctic lichens-associated bacteria.</title>
        <authorList>
            <person name="Lee Y.M."/>
            <person name="Kim E.H."/>
            <person name="Lee H.K."/>
            <person name="Hong S.G."/>
        </authorList>
    </citation>
    <scope>NUCLEOTIDE SEQUENCE [LARGE SCALE GENOMIC DNA]</scope>
    <source>
        <strain evidence="1 2">PAMC 26569</strain>
    </source>
</reference>
<dbReference type="KEGG" id="lck:HN018_09375"/>
<keyword evidence="2" id="KW-1185">Reference proteome</keyword>
<organism evidence="1 2">
    <name type="scientific">Lichenicola cladoniae</name>
    <dbReference type="NCBI Taxonomy" id="1484109"/>
    <lineage>
        <taxon>Bacteria</taxon>
        <taxon>Pseudomonadati</taxon>
        <taxon>Pseudomonadota</taxon>
        <taxon>Alphaproteobacteria</taxon>
        <taxon>Acetobacterales</taxon>
        <taxon>Acetobacteraceae</taxon>
        <taxon>Lichenicola</taxon>
    </lineage>
</organism>
<sequence>MNTQISPIAIALNRFGLGARSDETLPVDPRGWLLGQFDRFMPQQASFATLPDAGSILQRYDLHRKADRAAMDAGGAGDPAAVQKAARQQFTHDAHALYHDAVQARMQTMLVNRAPFIERMVVFWSNHFCVSADNPPVAALAGAFERDAIRPHVLGRFSDMLLAVEQHPAMLIYLNQRGSIGPDSKAALHVEQRDHARRPGLNENLGREIMELHTMGVRSGYTQADVTEFARALTGWTIDPGGADPDAFVFRPARHEPGVRTIMGIEYDEPGAGQAEAALRDFARHPATASHISTALARHFTGDVPPPALVGRLAATFNATRGDLPSLYRTLIDSPEPWAPVALRFKSPWDWTVSALRGFGADNANAFQVAPLLAKLGQPVWKPGSPAGWDDTDATWAAPASLLQRVELAGRFAAPIGQRLDARTLAPRLLPGALSPETATEITRAESPTAALALLLVSPDFLRR</sequence>
<accession>A0A6M8HWW5</accession>
<dbReference type="AlphaFoldDB" id="A0A6M8HWW5"/>
<evidence type="ECO:0000313" key="2">
    <source>
        <dbReference type="Proteomes" id="UP000500767"/>
    </source>
</evidence>
<dbReference type="EMBL" id="CP053708">
    <property type="protein sequence ID" value="QKE92551.1"/>
    <property type="molecule type" value="Genomic_DNA"/>
</dbReference>
<dbReference type="InterPro" id="IPR014917">
    <property type="entry name" value="DUF1800"/>
</dbReference>
<gene>
    <name evidence="1" type="ORF">HN018_09375</name>
</gene>
<evidence type="ECO:0000313" key="1">
    <source>
        <dbReference type="EMBL" id="QKE92551.1"/>
    </source>
</evidence>